<dbReference type="InterPro" id="IPR008271">
    <property type="entry name" value="Ser/Thr_kinase_AS"/>
</dbReference>
<evidence type="ECO:0000256" key="6">
    <source>
        <dbReference type="ARBA" id="ARBA00022840"/>
    </source>
</evidence>
<protein>
    <recommendedName>
        <fullName evidence="1">non-specific serine/threonine protein kinase</fullName>
        <ecNumber evidence="1">2.7.11.1</ecNumber>
    </recommendedName>
</protein>
<evidence type="ECO:0000256" key="4">
    <source>
        <dbReference type="ARBA" id="ARBA00022741"/>
    </source>
</evidence>
<dbReference type="PANTHER" id="PTHR43289">
    <property type="entry name" value="MITOGEN-ACTIVATED PROTEIN KINASE KINASE KINASE 20-RELATED"/>
    <property type="match status" value="1"/>
</dbReference>
<dbReference type="PANTHER" id="PTHR43289:SF6">
    <property type="entry name" value="SERINE_THREONINE-PROTEIN KINASE NEKL-3"/>
    <property type="match status" value="1"/>
</dbReference>
<keyword evidence="6 7" id="KW-0067">ATP-binding</keyword>
<evidence type="ECO:0000256" key="8">
    <source>
        <dbReference type="SAM" id="Phobius"/>
    </source>
</evidence>
<keyword evidence="2" id="KW-0723">Serine/threonine-protein kinase</keyword>
<feature type="domain" description="Protein kinase" evidence="9">
    <location>
        <begin position="11"/>
        <end position="271"/>
    </location>
</feature>
<dbReference type="Pfam" id="PF00069">
    <property type="entry name" value="Pkinase"/>
    <property type="match status" value="1"/>
</dbReference>
<evidence type="ECO:0000313" key="11">
    <source>
        <dbReference type="Proteomes" id="UP001501747"/>
    </source>
</evidence>
<dbReference type="PROSITE" id="PS00108">
    <property type="entry name" value="PROTEIN_KINASE_ST"/>
    <property type="match status" value="1"/>
</dbReference>
<dbReference type="InterPro" id="IPR011009">
    <property type="entry name" value="Kinase-like_dom_sf"/>
</dbReference>
<feature type="binding site" evidence="7">
    <location>
        <position position="40"/>
    </location>
    <ligand>
        <name>ATP</name>
        <dbReference type="ChEBI" id="CHEBI:30616"/>
    </ligand>
</feature>
<organism evidence="10 11">
    <name type="scientific">Allokutzneria multivorans</name>
    <dbReference type="NCBI Taxonomy" id="1142134"/>
    <lineage>
        <taxon>Bacteria</taxon>
        <taxon>Bacillati</taxon>
        <taxon>Actinomycetota</taxon>
        <taxon>Actinomycetes</taxon>
        <taxon>Pseudonocardiales</taxon>
        <taxon>Pseudonocardiaceae</taxon>
        <taxon>Allokutzneria</taxon>
    </lineage>
</organism>
<dbReference type="PROSITE" id="PS50011">
    <property type="entry name" value="PROTEIN_KINASE_DOM"/>
    <property type="match status" value="1"/>
</dbReference>
<dbReference type="PROSITE" id="PS00107">
    <property type="entry name" value="PROTEIN_KINASE_ATP"/>
    <property type="match status" value="1"/>
</dbReference>
<keyword evidence="3" id="KW-0808">Transferase</keyword>
<keyword evidence="11" id="KW-1185">Reference proteome</keyword>
<dbReference type="CDD" id="cd14014">
    <property type="entry name" value="STKc_PknB_like"/>
    <property type="match status" value="1"/>
</dbReference>
<name>A0ABP7RYK8_9PSEU</name>
<gene>
    <name evidence="10" type="ORF">GCM10022247_26360</name>
</gene>
<evidence type="ECO:0000259" key="9">
    <source>
        <dbReference type="PROSITE" id="PS50011"/>
    </source>
</evidence>
<evidence type="ECO:0000313" key="10">
    <source>
        <dbReference type="EMBL" id="GAA4004104.1"/>
    </source>
</evidence>
<dbReference type="SMART" id="SM00220">
    <property type="entry name" value="S_TKc"/>
    <property type="match status" value="1"/>
</dbReference>
<reference evidence="11" key="1">
    <citation type="journal article" date="2019" name="Int. J. Syst. Evol. Microbiol.">
        <title>The Global Catalogue of Microorganisms (GCM) 10K type strain sequencing project: providing services to taxonomists for standard genome sequencing and annotation.</title>
        <authorList>
            <consortium name="The Broad Institute Genomics Platform"/>
            <consortium name="The Broad Institute Genome Sequencing Center for Infectious Disease"/>
            <person name="Wu L."/>
            <person name="Ma J."/>
        </authorList>
    </citation>
    <scope>NUCLEOTIDE SEQUENCE [LARGE SCALE GENOMIC DNA]</scope>
    <source>
        <strain evidence="11">JCM 17342</strain>
    </source>
</reference>
<evidence type="ECO:0000256" key="2">
    <source>
        <dbReference type="ARBA" id="ARBA00022527"/>
    </source>
</evidence>
<dbReference type="InterPro" id="IPR017441">
    <property type="entry name" value="Protein_kinase_ATP_BS"/>
</dbReference>
<dbReference type="EMBL" id="BAABAL010000007">
    <property type="protein sequence ID" value="GAA4004104.1"/>
    <property type="molecule type" value="Genomic_DNA"/>
</dbReference>
<keyword evidence="8" id="KW-0812">Transmembrane</keyword>
<dbReference type="InterPro" id="IPR000719">
    <property type="entry name" value="Prot_kinase_dom"/>
</dbReference>
<dbReference type="RefSeq" id="WP_344874315.1">
    <property type="nucleotide sequence ID" value="NZ_BAABAL010000007.1"/>
</dbReference>
<dbReference type="Gene3D" id="3.30.200.20">
    <property type="entry name" value="Phosphorylase Kinase, domain 1"/>
    <property type="match status" value="1"/>
</dbReference>
<evidence type="ECO:0000256" key="7">
    <source>
        <dbReference type="PROSITE-ProRule" id="PRU10141"/>
    </source>
</evidence>
<dbReference type="SUPFAM" id="SSF56112">
    <property type="entry name" value="Protein kinase-like (PK-like)"/>
    <property type="match status" value="1"/>
</dbReference>
<keyword evidence="8" id="KW-1133">Transmembrane helix</keyword>
<comment type="caution">
    <text evidence="10">The sequence shown here is derived from an EMBL/GenBank/DDBJ whole genome shotgun (WGS) entry which is preliminary data.</text>
</comment>
<dbReference type="Gene3D" id="1.10.510.10">
    <property type="entry name" value="Transferase(Phosphotransferase) domain 1"/>
    <property type="match status" value="1"/>
</dbReference>
<keyword evidence="4 7" id="KW-0547">Nucleotide-binding</keyword>
<keyword evidence="8" id="KW-0472">Membrane</keyword>
<evidence type="ECO:0000256" key="5">
    <source>
        <dbReference type="ARBA" id="ARBA00022777"/>
    </source>
</evidence>
<proteinExistence type="predicted"/>
<sequence>MGNERVVAGRYRLDERIGSGAMGVVWRATDTELGRVVALKRSQEGDNGQIRREARIGAGLHHPHVVTVFDVVVDKEVDEDERWLVMEYLPARTLAEVLDADGPLDPGTTARIGAQLAAALTAMHERRMVHRDIKPGNVMLTEDGTAKLTDLGIAQWAEVTHTTSGQVGGTPGYLAPEVADGHDAKSASDVFSLGATLFAAVEGGSPWGESTRGPFAQLRRAASGVTEPMKRAGPLEPVLARMLDKDPARRPSAERAKELLDAITGDSTPVFSLPRKRKRRALALGAAAVAIALVAGAAVYLTRQTAVPGSLGDPRTADPCSLLDAAAVASFGEVTSDSEYGEFLRCGLYIKQSAEDQDLITVAAEFDQREEYAEQPYTPGQLGLPQRPPEKNGRCVRSIALPDLGQVKITTEHKQKKPAPLCAVAEAAFSNALAVLSRGEIPRRHEPFAKESLARLDACSLLEDADLTKVLGVAGMPVEPKLGGWTCWWEKGKVEAEITFSRNWQLSPGPDEDGEQITIGSRTAFVETSKAGNDGADVCTTRIVHRKYDKKAAWNDRWDELVNVAVETKSDPLPALCAKAVELAKLVERRLPPA</sequence>
<keyword evidence="5" id="KW-0418">Kinase</keyword>
<feature type="transmembrane region" description="Helical" evidence="8">
    <location>
        <begin position="281"/>
        <end position="301"/>
    </location>
</feature>
<dbReference type="EC" id="2.7.11.1" evidence="1"/>
<accession>A0ABP7RYK8</accession>
<evidence type="ECO:0000256" key="1">
    <source>
        <dbReference type="ARBA" id="ARBA00012513"/>
    </source>
</evidence>
<evidence type="ECO:0000256" key="3">
    <source>
        <dbReference type="ARBA" id="ARBA00022679"/>
    </source>
</evidence>
<dbReference type="Proteomes" id="UP001501747">
    <property type="component" value="Unassembled WGS sequence"/>
</dbReference>